<name>A0ABT8JNZ4_9BACL</name>
<comment type="caution">
    <text evidence="1">The sequence shown here is derived from an EMBL/GenBank/DDBJ whole genome shotgun (WGS) entry which is preliminary data.</text>
</comment>
<proteinExistence type="predicted"/>
<organism evidence="1 2">
    <name type="scientific">Sporosarcina highlanderae</name>
    <dbReference type="NCBI Taxonomy" id="3035916"/>
    <lineage>
        <taxon>Bacteria</taxon>
        <taxon>Bacillati</taxon>
        <taxon>Bacillota</taxon>
        <taxon>Bacilli</taxon>
        <taxon>Bacillales</taxon>
        <taxon>Caryophanaceae</taxon>
        <taxon>Sporosarcina</taxon>
    </lineage>
</organism>
<dbReference type="RefSeq" id="WP_301242421.1">
    <property type="nucleotide sequence ID" value="NZ_JAROCC010000003.1"/>
</dbReference>
<accession>A0ABT8JNZ4</accession>
<reference evidence="1" key="1">
    <citation type="submission" date="2023-03" db="EMBL/GenBank/DDBJ databases">
        <title>MT1 and MT2 Draft Genomes of Novel Species.</title>
        <authorList>
            <person name="Venkateswaran K."/>
        </authorList>
    </citation>
    <scope>NUCLEOTIDE SEQUENCE</scope>
    <source>
        <strain evidence="1">F6_3S_P_2</strain>
    </source>
</reference>
<dbReference type="EMBL" id="JAROCC010000003">
    <property type="protein sequence ID" value="MDN4606873.1"/>
    <property type="molecule type" value="Genomic_DNA"/>
</dbReference>
<evidence type="ECO:0000313" key="2">
    <source>
        <dbReference type="Proteomes" id="UP001175097"/>
    </source>
</evidence>
<sequence length="112" mass="12944">MKKKVIEEESTSVFVLNEEVVKEIIEVASSRQMELKVADPNILTKIQYLSGPFQRSAYKPLQFMVEGKSVKGAIQRIEDDLLWIDQDDEVVTKIEIGKIEDVLWRGQSFERD</sequence>
<protein>
    <submittedName>
        <fullName evidence="1">Uncharacterized protein</fullName>
    </submittedName>
</protein>
<gene>
    <name evidence="1" type="ORF">P5G49_05190</name>
</gene>
<keyword evidence="2" id="KW-1185">Reference proteome</keyword>
<evidence type="ECO:0000313" key="1">
    <source>
        <dbReference type="EMBL" id="MDN4606873.1"/>
    </source>
</evidence>
<dbReference type="Proteomes" id="UP001175097">
    <property type="component" value="Unassembled WGS sequence"/>
</dbReference>